<protein>
    <submittedName>
        <fullName evidence="2">Uncharacterized protein</fullName>
    </submittedName>
</protein>
<feature type="transmembrane region" description="Helical" evidence="1">
    <location>
        <begin position="6"/>
        <end position="29"/>
    </location>
</feature>
<dbReference type="RefSeq" id="WP_006470221.1">
    <property type="nucleotide sequence ID" value="NZ_AOGE01000001.1"/>
</dbReference>
<evidence type="ECO:0000313" key="3">
    <source>
        <dbReference type="Proteomes" id="UP000011971"/>
    </source>
</evidence>
<dbReference type="PATRIC" id="fig|1234597.4.peg.13"/>
<dbReference type="OrthoDB" id="10000957at2"/>
<name>M5JSP3_9HYPH</name>
<organism evidence="2 3">
    <name type="scientific">Brucella intermedia M86</name>
    <dbReference type="NCBI Taxonomy" id="1234597"/>
    <lineage>
        <taxon>Bacteria</taxon>
        <taxon>Pseudomonadati</taxon>
        <taxon>Pseudomonadota</taxon>
        <taxon>Alphaproteobacteria</taxon>
        <taxon>Hyphomicrobiales</taxon>
        <taxon>Brucellaceae</taxon>
        <taxon>Brucella/Ochrobactrum group</taxon>
        <taxon>Brucella</taxon>
    </lineage>
</organism>
<evidence type="ECO:0000256" key="1">
    <source>
        <dbReference type="SAM" id="Phobius"/>
    </source>
</evidence>
<feature type="transmembrane region" description="Helical" evidence="1">
    <location>
        <begin position="105"/>
        <end position="131"/>
    </location>
</feature>
<feature type="transmembrane region" description="Helical" evidence="1">
    <location>
        <begin position="41"/>
        <end position="63"/>
    </location>
</feature>
<comment type="caution">
    <text evidence="2">The sequence shown here is derived from an EMBL/GenBank/DDBJ whole genome shotgun (WGS) entry which is preliminary data.</text>
</comment>
<reference evidence="2 3" key="1">
    <citation type="journal article" date="2013" name="Gut Pathog.">
        <title>Draft genome of Ochrobactrum intermedium strain M86 isolated from non-ulcer dyspeptic individual from India.</title>
        <authorList>
            <person name="Kulkarni G."/>
            <person name="Dhotre D."/>
            <person name="Dharne M."/>
            <person name="Shetty S."/>
            <person name="Chowdhury S."/>
            <person name="Misra V."/>
            <person name="Misra S."/>
            <person name="Patole M."/>
            <person name="Shouche Y."/>
        </authorList>
    </citation>
    <scope>NUCLEOTIDE SEQUENCE [LARGE SCALE GENOMIC DNA]</scope>
    <source>
        <strain evidence="2 3">M86</strain>
    </source>
</reference>
<gene>
    <name evidence="2" type="ORF">D584_00060</name>
</gene>
<keyword evidence="1" id="KW-0472">Membrane</keyword>
<dbReference type="EMBL" id="AOGE01000001">
    <property type="protein sequence ID" value="ELT51195.1"/>
    <property type="molecule type" value="Genomic_DNA"/>
</dbReference>
<evidence type="ECO:0000313" key="2">
    <source>
        <dbReference type="EMBL" id="ELT51195.1"/>
    </source>
</evidence>
<accession>M5JSP3</accession>
<keyword evidence="1" id="KW-0812">Transmembrane</keyword>
<feature type="transmembrane region" description="Helical" evidence="1">
    <location>
        <begin position="75"/>
        <end position="93"/>
    </location>
</feature>
<proteinExistence type="predicted"/>
<dbReference type="AlphaFoldDB" id="M5JSP3"/>
<sequence length="162" mass="17297">MLDQLGNIMTTIALGLAVMVVGFFAVAFADHWLEDKAGKRFLSFGVVASMAVASVFWWGGWWWQSAAAQSGQNENYGYGLVAVAGVIALGILWRNFAGGKWPYAILGTALQVAIAWHFSMALALFVVVLLMGGSLPAIGGAVRSVPETRPVYINRTDFSGPA</sequence>
<dbReference type="Proteomes" id="UP000011971">
    <property type="component" value="Unassembled WGS sequence"/>
</dbReference>
<keyword evidence="1" id="KW-1133">Transmembrane helix</keyword>